<evidence type="ECO:0000313" key="2">
    <source>
        <dbReference type="Proteomes" id="UP001292094"/>
    </source>
</evidence>
<evidence type="ECO:0000313" key="1">
    <source>
        <dbReference type="EMBL" id="KAK4292916.1"/>
    </source>
</evidence>
<keyword evidence="2" id="KW-1185">Reference proteome</keyword>
<sequence length="72" mass="7694">MEDLSVGSGWAEGRRRSGGEAGVILVISGRAPPLCLSPPPRLVVIPLINSVSWYRDVIYACHGLVGLRPRLG</sequence>
<dbReference type="AlphaFoldDB" id="A0AAE1NNX9"/>
<name>A0AAE1NNX9_9EUCA</name>
<gene>
    <name evidence="1" type="ORF">Pmani_034347</name>
</gene>
<dbReference type="Proteomes" id="UP001292094">
    <property type="component" value="Unassembled WGS sequence"/>
</dbReference>
<reference evidence="1" key="1">
    <citation type="submission" date="2023-11" db="EMBL/GenBank/DDBJ databases">
        <title>Genome assemblies of two species of porcelain crab, Petrolisthes cinctipes and Petrolisthes manimaculis (Anomura: Porcellanidae).</title>
        <authorList>
            <person name="Angst P."/>
        </authorList>
    </citation>
    <scope>NUCLEOTIDE SEQUENCE</scope>
    <source>
        <strain evidence="1">PB745_02</strain>
        <tissue evidence="1">Gill</tissue>
    </source>
</reference>
<comment type="caution">
    <text evidence="1">The sequence shown here is derived from an EMBL/GenBank/DDBJ whole genome shotgun (WGS) entry which is preliminary data.</text>
</comment>
<protein>
    <submittedName>
        <fullName evidence="1">Uncharacterized protein</fullName>
    </submittedName>
</protein>
<dbReference type="EMBL" id="JAWZYT010004683">
    <property type="protein sequence ID" value="KAK4292916.1"/>
    <property type="molecule type" value="Genomic_DNA"/>
</dbReference>
<proteinExistence type="predicted"/>
<accession>A0AAE1NNX9</accession>
<organism evidence="1 2">
    <name type="scientific">Petrolisthes manimaculis</name>
    <dbReference type="NCBI Taxonomy" id="1843537"/>
    <lineage>
        <taxon>Eukaryota</taxon>
        <taxon>Metazoa</taxon>
        <taxon>Ecdysozoa</taxon>
        <taxon>Arthropoda</taxon>
        <taxon>Crustacea</taxon>
        <taxon>Multicrustacea</taxon>
        <taxon>Malacostraca</taxon>
        <taxon>Eumalacostraca</taxon>
        <taxon>Eucarida</taxon>
        <taxon>Decapoda</taxon>
        <taxon>Pleocyemata</taxon>
        <taxon>Anomura</taxon>
        <taxon>Galatheoidea</taxon>
        <taxon>Porcellanidae</taxon>
        <taxon>Petrolisthes</taxon>
    </lineage>
</organism>